<sequence length="87" mass="9535">MGIPALMMGFTGDGQLDPALLADRDRRLGIDTQAIKRERQDLPEHPVVKGANAWEQGEVIQLQRVQGSGEHGRGDTAHFGTSEQSRQ</sequence>
<gene>
    <name evidence="2" type="ORF">ERS008198_03068</name>
</gene>
<accession>A0A655DBB1</accession>
<dbReference type="Pfam" id="PF06884">
    <property type="entry name" value="DUF1264"/>
    <property type="match status" value="1"/>
</dbReference>
<dbReference type="EMBL" id="CQPA01000027">
    <property type="protein sequence ID" value="CNU56698.1"/>
    <property type="molecule type" value="Genomic_DNA"/>
</dbReference>
<evidence type="ECO:0000313" key="3">
    <source>
        <dbReference type="Proteomes" id="UP000041314"/>
    </source>
</evidence>
<proteinExistence type="predicted"/>
<dbReference type="AlphaFoldDB" id="A0A655DBB1"/>
<evidence type="ECO:0000256" key="1">
    <source>
        <dbReference type="SAM" id="MobiDB-lite"/>
    </source>
</evidence>
<feature type="region of interest" description="Disordered" evidence="1">
    <location>
        <begin position="64"/>
        <end position="87"/>
    </location>
</feature>
<dbReference type="InterPro" id="IPR010686">
    <property type="entry name" value="OBAP-like"/>
</dbReference>
<organism evidence="2 3">
    <name type="scientific">Salmonella enterica subsp. enterica serovar Bovismorbificans</name>
    <dbReference type="NCBI Taxonomy" id="58097"/>
    <lineage>
        <taxon>Bacteria</taxon>
        <taxon>Pseudomonadati</taxon>
        <taxon>Pseudomonadota</taxon>
        <taxon>Gammaproteobacteria</taxon>
        <taxon>Enterobacterales</taxon>
        <taxon>Enterobacteriaceae</taxon>
        <taxon>Salmonella</taxon>
    </lineage>
</organism>
<name>A0A655DBB1_SALET</name>
<keyword evidence="2" id="KW-0449">Lipoprotein</keyword>
<evidence type="ECO:0000313" key="2">
    <source>
        <dbReference type="EMBL" id="CNU56698.1"/>
    </source>
</evidence>
<dbReference type="Proteomes" id="UP000041314">
    <property type="component" value="Unassembled WGS sequence"/>
</dbReference>
<protein>
    <submittedName>
        <fullName evidence="2">Outer membrane or secreted lipoprotein</fullName>
    </submittedName>
</protein>
<reference evidence="2 3" key="1">
    <citation type="submission" date="2015-03" db="EMBL/GenBank/DDBJ databases">
        <authorList>
            <consortium name="Pathogen Informatics"/>
        </authorList>
    </citation>
    <scope>NUCLEOTIDE SEQUENCE [LARGE SCALE GENOMIC DNA]</scope>
    <source>
        <strain evidence="2 3">A1104</strain>
    </source>
</reference>